<dbReference type="PANTHER" id="PTHR32063:SF18">
    <property type="entry name" value="CATION EFFLUX SYSTEM PROTEIN"/>
    <property type="match status" value="1"/>
</dbReference>
<dbReference type="SUPFAM" id="SSF82693">
    <property type="entry name" value="Multidrug efflux transporter AcrB pore domain, PN1, PN2, PC1 and PC2 subdomains"/>
    <property type="match status" value="3"/>
</dbReference>
<dbReference type="Gene3D" id="3.30.70.1430">
    <property type="entry name" value="Multidrug efflux transporter AcrB pore domain"/>
    <property type="match status" value="2"/>
</dbReference>
<sequence>MRTVFFNLPRLTILIMMVIMVGGIGAMFSLGRQEDPTLIERYGFVLTTLPGADAERMEALVTEPVEAALMELPEVDEVHSVSRPGVSQVSIQVREDLSESEVDDAWTLIRQKVDSARAKFPPGTSTPIVHRQYVGAATLVVGFVWEGEGDPPLAVMRRMALNLEDRFQRLPGTELTDLFGVPAEEVRVVVDPEKLSAAGLSMRQAAALISSADSKTPAGTLRSDGGNVGLEVGGEFDNISRIRSVPLIQRPDGSAVRVSDVAIVQKGFEDPPVRMAFENNKRTMLVGAYISDNQRVDKWAKTAHALVDDFSMDAPPGLRIETVFDQSIYTNERLNGLAKNLLMSAGIVFLVLFFTMGWRSALVVGAAIPLTVALVLILFKVFGNPLHQMSVTGLVISLGLLIDNAIVVVDDFDQMRARGASRIGAIDKCLRHLFAPLAASTLTTALAFAPIAMLPGGAGEFIGMIGLSVIYSITASFLISVTVIPAMAGWFDRTRGWETGEPKRPRRWWRDGVSVDFISDGYRATIEAVLRFPPLGIILGVTPAVVGFWLVGQLPSQFFPQTERDQFQMSMQLPPEASLSDTIESTRHATELIEAMEGVKSVTWVLGEPSPRVYYNVINNTEGVQGFAAGWVQLDDNRRTHQIVAEVQREMRDAFPGARVLALPFEQGPPADAPIEFTILGDDFDTLGRLGDEARTILAQTPGVTYTVASLELGAPTVSLKADEAATALAGERLTQIASDMNAELEGVRAGSVVEGTEELPVMVIAPDDRRGSLADLRAMTIGNGTPLSALGTMSLDPKTAVVSRQDGERVNQILAFLDPYTLPAPVFADFQERLAASNFHLPQGYRISIGGEAENSGEAIGNLAGVGIPLVLVMAGAIMLVFNSFRMMLLILTTGFLSLGLAFFGVWLFNLPFGFNAIVGGLGLLGIAINSSIVVLSLLRASPEAMADDVIAQREIVVDATRHIVATTLTTMGGFVPILLTGDSFWMPLAAGISGGVAGSALLALYFTPSVFRIMTLKPIRRAFGWRPAPAE</sequence>
<feature type="transmembrane region" description="Helical" evidence="1">
    <location>
        <begin position="433"/>
        <end position="455"/>
    </location>
</feature>
<dbReference type="RefSeq" id="WP_035538653.1">
    <property type="nucleotide sequence ID" value="NZ_ARYL01000016.1"/>
</dbReference>
<dbReference type="PANTHER" id="PTHR32063">
    <property type="match status" value="1"/>
</dbReference>
<dbReference type="SUPFAM" id="SSF82866">
    <property type="entry name" value="Multidrug efflux transporter AcrB transmembrane domain"/>
    <property type="match status" value="2"/>
</dbReference>
<feature type="transmembrane region" description="Helical" evidence="1">
    <location>
        <begin position="361"/>
        <end position="379"/>
    </location>
</feature>
<reference evidence="2 3" key="1">
    <citation type="journal article" date="2014" name="Antonie Van Leeuwenhoek">
        <title>Hyphomonas beringensis sp. nov. and Hyphomonas chukchiensis sp. nov., isolated from surface seawater of the Bering Sea and Chukchi Sea.</title>
        <authorList>
            <person name="Li C."/>
            <person name="Lai Q."/>
            <person name="Li G."/>
            <person name="Dong C."/>
            <person name="Wang J."/>
            <person name="Liao Y."/>
            <person name="Shao Z."/>
        </authorList>
    </citation>
    <scope>NUCLEOTIDE SEQUENCE [LARGE SCALE GENOMIC DNA]</scope>
    <source>
        <strain evidence="2 3">SCH89</strain>
    </source>
</reference>
<dbReference type="InterPro" id="IPR027463">
    <property type="entry name" value="AcrB_DN_DC_subdom"/>
</dbReference>
<dbReference type="AlphaFoldDB" id="A0A059G619"/>
<dbReference type="Gene3D" id="3.30.70.1440">
    <property type="entry name" value="Multidrug efflux transporter AcrB pore domain"/>
    <property type="match status" value="1"/>
</dbReference>
<feature type="transmembrane region" description="Helical" evidence="1">
    <location>
        <begin position="961"/>
        <end position="981"/>
    </location>
</feature>
<dbReference type="Gene3D" id="3.30.2090.10">
    <property type="entry name" value="Multidrug efflux transporter AcrB TolC docking domain, DN and DC subdomains"/>
    <property type="match status" value="2"/>
</dbReference>
<keyword evidence="1" id="KW-0812">Transmembrane</keyword>
<dbReference type="Gene3D" id="3.30.70.1320">
    <property type="entry name" value="Multidrug efflux transporter AcrB pore domain like"/>
    <property type="match status" value="1"/>
</dbReference>
<dbReference type="GO" id="GO:0042910">
    <property type="term" value="F:xenobiotic transmembrane transporter activity"/>
    <property type="evidence" value="ECO:0007669"/>
    <property type="project" value="TreeGrafter"/>
</dbReference>
<dbReference type="InterPro" id="IPR001036">
    <property type="entry name" value="Acrflvin-R"/>
</dbReference>
<accession>A0A059G619</accession>
<evidence type="ECO:0000313" key="3">
    <source>
        <dbReference type="Proteomes" id="UP000024942"/>
    </source>
</evidence>
<keyword evidence="1" id="KW-0472">Membrane</keyword>
<dbReference type="PATRIC" id="fig|1280953.3.peg.2317"/>
<evidence type="ECO:0000256" key="1">
    <source>
        <dbReference type="SAM" id="Phobius"/>
    </source>
</evidence>
<dbReference type="GO" id="GO:0005886">
    <property type="term" value="C:plasma membrane"/>
    <property type="evidence" value="ECO:0007669"/>
    <property type="project" value="TreeGrafter"/>
</dbReference>
<feature type="transmembrane region" description="Helical" evidence="1">
    <location>
        <begin position="890"/>
        <end position="910"/>
    </location>
</feature>
<dbReference type="OrthoDB" id="9798415at2"/>
<name>A0A059G619_9PROT</name>
<keyword evidence="3" id="KW-1185">Reference proteome</keyword>
<feature type="transmembrane region" description="Helical" evidence="1">
    <location>
        <begin position="532"/>
        <end position="551"/>
    </location>
</feature>
<feature type="transmembrane region" description="Helical" evidence="1">
    <location>
        <begin position="337"/>
        <end position="354"/>
    </location>
</feature>
<keyword evidence="1" id="KW-1133">Transmembrane helix</keyword>
<comment type="caution">
    <text evidence="2">The sequence shown here is derived from an EMBL/GenBank/DDBJ whole genome shotgun (WGS) entry which is preliminary data.</text>
</comment>
<dbReference type="PRINTS" id="PR00702">
    <property type="entry name" value="ACRIFLAVINRP"/>
</dbReference>
<dbReference type="Proteomes" id="UP000024942">
    <property type="component" value="Unassembled WGS sequence"/>
</dbReference>
<feature type="transmembrane region" description="Helical" evidence="1">
    <location>
        <begin position="864"/>
        <end position="883"/>
    </location>
</feature>
<dbReference type="STRING" id="1280953.HOC_11493"/>
<dbReference type="Gene3D" id="1.20.1640.10">
    <property type="entry name" value="Multidrug efflux transporter AcrB transmembrane domain"/>
    <property type="match status" value="2"/>
</dbReference>
<dbReference type="eggNOG" id="COG0841">
    <property type="taxonomic scope" value="Bacteria"/>
</dbReference>
<gene>
    <name evidence="2" type="ORF">HOC_11493</name>
</gene>
<dbReference type="Pfam" id="PF00873">
    <property type="entry name" value="ACR_tran"/>
    <property type="match status" value="1"/>
</dbReference>
<dbReference type="EMBL" id="ARYL01000016">
    <property type="protein sequence ID" value="KDA02184.1"/>
    <property type="molecule type" value="Genomic_DNA"/>
</dbReference>
<organism evidence="2 3">
    <name type="scientific">Hyphomonas oceanitis SCH89</name>
    <dbReference type="NCBI Taxonomy" id="1280953"/>
    <lineage>
        <taxon>Bacteria</taxon>
        <taxon>Pseudomonadati</taxon>
        <taxon>Pseudomonadota</taxon>
        <taxon>Alphaproteobacteria</taxon>
        <taxon>Hyphomonadales</taxon>
        <taxon>Hyphomonadaceae</taxon>
        <taxon>Hyphomonas</taxon>
    </lineage>
</organism>
<proteinExistence type="predicted"/>
<dbReference type="SUPFAM" id="SSF82714">
    <property type="entry name" value="Multidrug efflux transporter AcrB TolC docking domain, DN and DC subdomains"/>
    <property type="match status" value="1"/>
</dbReference>
<evidence type="ECO:0000313" key="2">
    <source>
        <dbReference type="EMBL" id="KDA02184.1"/>
    </source>
</evidence>
<feature type="transmembrane region" description="Helical" evidence="1">
    <location>
        <begin position="12"/>
        <end position="31"/>
    </location>
</feature>
<feature type="transmembrane region" description="Helical" evidence="1">
    <location>
        <begin position="987"/>
        <end position="1009"/>
    </location>
</feature>
<feature type="transmembrane region" description="Helical" evidence="1">
    <location>
        <begin position="461"/>
        <end position="488"/>
    </location>
</feature>
<protein>
    <submittedName>
        <fullName evidence="2">RND efflux transporter</fullName>
    </submittedName>
</protein>
<feature type="transmembrane region" description="Helical" evidence="1">
    <location>
        <begin position="391"/>
        <end position="412"/>
    </location>
</feature>
<feature type="transmembrane region" description="Helical" evidence="1">
    <location>
        <begin position="916"/>
        <end position="940"/>
    </location>
</feature>